<organism evidence="1 2">
    <name type="scientific">Pseudolactococcus plantarum</name>
    <dbReference type="NCBI Taxonomy" id="1365"/>
    <lineage>
        <taxon>Bacteria</taxon>
        <taxon>Bacillati</taxon>
        <taxon>Bacillota</taxon>
        <taxon>Bacilli</taxon>
        <taxon>Lactobacillales</taxon>
        <taxon>Streptococcaceae</taxon>
        <taxon>Pseudolactococcus</taxon>
    </lineage>
</organism>
<dbReference type="CDD" id="cd09727">
    <property type="entry name" value="Cas6_I-E"/>
    <property type="match status" value="1"/>
</dbReference>
<dbReference type="STRING" id="1348632.GCA_001591745_00443"/>
<proteinExistence type="predicted"/>
<evidence type="ECO:0000313" key="1">
    <source>
        <dbReference type="EMBL" id="PCS07414.1"/>
    </source>
</evidence>
<dbReference type="RefSeq" id="WP_068160791.1">
    <property type="nucleotide sequence ID" value="NZ_JXJX01000004.1"/>
</dbReference>
<dbReference type="Proteomes" id="UP000242246">
    <property type="component" value="Unassembled WGS sequence"/>
</dbReference>
<accession>A0A2A5S1S7</accession>
<dbReference type="SMART" id="SM01101">
    <property type="entry name" value="CRISPR_assoc"/>
    <property type="match status" value="1"/>
</dbReference>
<keyword evidence="2" id="KW-1185">Reference proteome</keyword>
<dbReference type="Gene3D" id="3.30.70.1210">
    <property type="entry name" value="Crispr-associated protein, domain 2"/>
    <property type="match status" value="1"/>
</dbReference>
<gene>
    <name evidence="1" type="ORF">RU87_GL001050</name>
</gene>
<protein>
    <submittedName>
        <fullName evidence="1">Transcriptional regulator</fullName>
    </submittedName>
</protein>
<sequence>MYLSRVLIDINNRKKMKDLTHVGAYHAWVESSFPNQTLNSEGLFPRKLWRIDKLNGNRYLLLISEDKPDLKQLEKYGIHNSAQSKEYQSFIDRLKIGDYLRFRLVANPVISKPNSGIRGRVLPHVTSEYQEKFLMDRSEKNGFLLNPDEFAVSEHEFVNFKHKGSKTPRLSKVTYEGKLTISDLDKFKNLLLKGMGKKKAYGFGMMTVIPIGE</sequence>
<dbReference type="EMBL" id="JXJX01000004">
    <property type="protein sequence ID" value="PCS07414.1"/>
    <property type="molecule type" value="Genomic_DNA"/>
</dbReference>
<comment type="caution">
    <text evidence="1">The sequence shown here is derived from an EMBL/GenBank/DDBJ whole genome shotgun (WGS) entry which is preliminary data.</text>
</comment>
<evidence type="ECO:0000313" key="2">
    <source>
        <dbReference type="Proteomes" id="UP000242246"/>
    </source>
</evidence>
<dbReference type="Pfam" id="PF08798">
    <property type="entry name" value="CRISPR_assoc"/>
    <property type="match status" value="1"/>
</dbReference>
<name>A0A2A5S1S7_9LACT</name>
<dbReference type="AlphaFoldDB" id="A0A2A5S1S7"/>
<dbReference type="SUPFAM" id="SSF117987">
    <property type="entry name" value="CRISPR-associated protein"/>
    <property type="match status" value="2"/>
</dbReference>
<dbReference type="Gene3D" id="3.30.70.1200">
    <property type="entry name" value="Crispr-associated protein, domain 1"/>
    <property type="match status" value="1"/>
</dbReference>
<reference evidence="1 2" key="1">
    <citation type="submission" date="2014-12" db="EMBL/GenBank/DDBJ databases">
        <title>Draft genome sequences of 10 type strains of Lactococcus.</title>
        <authorList>
            <person name="Sun Z."/>
            <person name="Zhong Z."/>
            <person name="Liu W."/>
            <person name="Zhang W."/>
            <person name="Zhang H."/>
        </authorList>
    </citation>
    <scope>NUCLEOTIDE SEQUENCE [LARGE SCALE GENOMIC DNA]</scope>
    <source>
        <strain evidence="1 2">DSM 20686</strain>
    </source>
</reference>
<dbReference type="InterPro" id="IPR010179">
    <property type="entry name" value="CRISPR-assoc_prot_Cse3"/>
</dbReference>
<dbReference type="NCBIfam" id="TIGR01907">
    <property type="entry name" value="casE_Cse3"/>
    <property type="match status" value="1"/>
</dbReference>
<dbReference type="OrthoDB" id="9795689at2"/>